<keyword evidence="1" id="KW-0479">Metal-binding</keyword>
<dbReference type="SUPFAM" id="SSF56300">
    <property type="entry name" value="Metallo-dependent phosphatases"/>
    <property type="match status" value="1"/>
</dbReference>
<evidence type="ECO:0000313" key="7">
    <source>
        <dbReference type="Proteomes" id="UP000001203"/>
    </source>
</evidence>
<dbReference type="InterPro" id="IPR004843">
    <property type="entry name" value="Calcineurin-like_PHP"/>
</dbReference>
<dbReference type="Gene3D" id="3.60.21.10">
    <property type="match status" value="1"/>
</dbReference>
<dbReference type="KEGG" id="cyt:cce_0789"/>
<dbReference type="AlphaFoldDB" id="B1WR82"/>
<dbReference type="Proteomes" id="UP000001203">
    <property type="component" value="Chromosome circular"/>
</dbReference>
<dbReference type="GO" id="GO:0016787">
    <property type="term" value="F:hydrolase activity"/>
    <property type="evidence" value="ECO:0007669"/>
    <property type="project" value="UniProtKB-KW"/>
</dbReference>
<dbReference type="eggNOG" id="COG1409">
    <property type="taxonomic scope" value="Bacteria"/>
</dbReference>
<dbReference type="InterPro" id="IPR029052">
    <property type="entry name" value="Metallo-depent_PP-like"/>
</dbReference>
<evidence type="ECO:0000313" key="6">
    <source>
        <dbReference type="EMBL" id="ACB50140.1"/>
    </source>
</evidence>
<organism evidence="6 7">
    <name type="scientific">Crocosphaera subtropica (strain ATCC 51142 / BH68)</name>
    <name type="common">Cyanothece sp. (strain ATCC 51142)</name>
    <dbReference type="NCBI Taxonomy" id="43989"/>
    <lineage>
        <taxon>Bacteria</taxon>
        <taxon>Bacillati</taxon>
        <taxon>Cyanobacteriota</taxon>
        <taxon>Cyanophyceae</taxon>
        <taxon>Oscillatoriophycideae</taxon>
        <taxon>Chroococcales</taxon>
        <taxon>Aphanothecaceae</taxon>
        <taxon>Crocosphaera</taxon>
        <taxon>Crocosphaera subtropica</taxon>
    </lineage>
</organism>
<dbReference type="InterPro" id="IPR050884">
    <property type="entry name" value="CNP_phosphodiesterase-III"/>
</dbReference>
<keyword evidence="7" id="KW-1185">Reference proteome</keyword>
<dbReference type="HOGENOM" id="CLU_064678_0_0_3"/>
<protein>
    <recommendedName>
        <fullName evidence="5">Calcineurin-like phosphoesterase domain-containing protein</fullName>
    </recommendedName>
</protein>
<dbReference type="Pfam" id="PF00149">
    <property type="entry name" value="Metallophos"/>
    <property type="match status" value="1"/>
</dbReference>
<evidence type="ECO:0000256" key="1">
    <source>
        <dbReference type="ARBA" id="ARBA00022723"/>
    </source>
</evidence>
<evidence type="ECO:0000256" key="4">
    <source>
        <dbReference type="ARBA" id="ARBA00025742"/>
    </source>
</evidence>
<dbReference type="STRING" id="43989.cce_0789"/>
<dbReference type="EMBL" id="CP000806">
    <property type="protein sequence ID" value="ACB50140.1"/>
    <property type="molecule type" value="Genomic_DNA"/>
</dbReference>
<reference evidence="6 7" key="1">
    <citation type="journal article" date="2008" name="Proc. Natl. Acad. Sci. U.S.A.">
        <title>The genome of Cyanothece 51142, a unicellular diazotrophic cyanobacterium important in the marine nitrogen cycle.</title>
        <authorList>
            <person name="Welsh E.A."/>
            <person name="Liberton M."/>
            <person name="Stoeckel J."/>
            <person name="Loh T."/>
            <person name="Elvitigala T."/>
            <person name="Wang C."/>
            <person name="Wollam A."/>
            <person name="Fulton R.S."/>
            <person name="Clifton S.W."/>
            <person name="Jacobs J.M."/>
            <person name="Aurora R."/>
            <person name="Ghosh B.K."/>
            <person name="Sherman L.A."/>
            <person name="Smith R.D."/>
            <person name="Wilson R.K."/>
            <person name="Pakrasi H.B."/>
        </authorList>
    </citation>
    <scope>NUCLEOTIDE SEQUENCE [LARGE SCALE GENOMIC DNA]</scope>
    <source>
        <strain evidence="7">ATCC 51142 / BH68</strain>
    </source>
</reference>
<dbReference type="PIRSF" id="PIRSF035427">
    <property type="entry name" value="All2852"/>
    <property type="match status" value="1"/>
</dbReference>
<proteinExistence type="inferred from homology"/>
<dbReference type="PANTHER" id="PTHR42988">
    <property type="entry name" value="PHOSPHOHYDROLASE"/>
    <property type="match status" value="1"/>
</dbReference>
<dbReference type="OrthoDB" id="2036332at2"/>
<evidence type="ECO:0000256" key="2">
    <source>
        <dbReference type="ARBA" id="ARBA00022801"/>
    </source>
</evidence>
<accession>B1WR82</accession>
<keyword evidence="2" id="KW-0378">Hydrolase</keyword>
<sequence length="365" mass="41839">MMNFRFAIISDPHVAVPHTIPNHSHRFHLVEVSILALEKVLNHLEQLNLDFLLLPGDLTQDGEMDNHEWLAKRLQSLPFPVFVVPGNHDVPNLNETETKIGLSQFPSYYSHCGYESQQLYYTQEILPGVRIIGLNSNHFDEEGRQLGYLDKQQLTWLEKLLPQVKDQLLLVMIHHNIIEHLPEQSNHELGKRYMLDNASLLLKLLRSANCQLIFTGHLHVQDIACHQGIYEITTGSLVSYPHPYRIIEVKRPPNGSLSLNITSHRVKSVPGWENLEAISRQWLGDRSFPFMVKLLMASPLKISIQEAENLAPYLRDFWSDIAAGDGIFDFPHFPPEVRRYFQQFSAIKPDGTPALIDNQTILNLS</sequence>
<feature type="domain" description="Calcineurin-like phosphoesterase" evidence="5">
    <location>
        <begin position="4"/>
        <end position="220"/>
    </location>
</feature>
<evidence type="ECO:0000259" key="5">
    <source>
        <dbReference type="Pfam" id="PF00149"/>
    </source>
</evidence>
<dbReference type="PANTHER" id="PTHR42988:SF2">
    <property type="entry name" value="CYCLIC NUCLEOTIDE PHOSPHODIESTERASE CBUA0032-RELATED"/>
    <property type="match status" value="1"/>
</dbReference>
<dbReference type="GO" id="GO:0046872">
    <property type="term" value="F:metal ion binding"/>
    <property type="evidence" value="ECO:0007669"/>
    <property type="project" value="UniProtKB-KW"/>
</dbReference>
<gene>
    <name evidence="6" type="ordered locus">cce_0789</name>
</gene>
<comment type="similarity">
    <text evidence="4">Belongs to the cyclic nucleotide phosphodiesterase class-III family.</text>
</comment>
<evidence type="ECO:0000256" key="3">
    <source>
        <dbReference type="ARBA" id="ARBA00023004"/>
    </source>
</evidence>
<name>B1WR82_CROS5</name>
<keyword evidence="3" id="KW-0408">Iron</keyword>
<dbReference type="InterPro" id="IPR011239">
    <property type="entry name" value="Pesterase_cyn"/>
</dbReference>